<dbReference type="EMBL" id="BAABRP010000006">
    <property type="protein sequence ID" value="GAA5513135.1"/>
    <property type="molecule type" value="Genomic_DNA"/>
</dbReference>
<evidence type="ECO:0000256" key="1">
    <source>
        <dbReference type="ARBA" id="ARBA00008635"/>
    </source>
</evidence>
<accession>A0ABP9W6Y7</accession>
<dbReference type="Pfam" id="PF05163">
    <property type="entry name" value="DinB"/>
    <property type="match status" value="1"/>
</dbReference>
<organism evidence="3 4">
    <name type="scientific">Deinococcus carri</name>
    <dbReference type="NCBI Taxonomy" id="1211323"/>
    <lineage>
        <taxon>Bacteria</taxon>
        <taxon>Thermotogati</taxon>
        <taxon>Deinococcota</taxon>
        <taxon>Deinococci</taxon>
        <taxon>Deinococcales</taxon>
        <taxon>Deinococcaceae</taxon>
        <taxon>Deinococcus</taxon>
    </lineage>
</organism>
<name>A0ABP9W6Y7_9DEIO</name>
<evidence type="ECO:0000313" key="4">
    <source>
        <dbReference type="Proteomes" id="UP001401887"/>
    </source>
</evidence>
<evidence type="ECO:0000313" key="3">
    <source>
        <dbReference type="EMBL" id="GAA5513135.1"/>
    </source>
</evidence>
<dbReference type="SUPFAM" id="SSF109854">
    <property type="entry name" value="DinB/YfiT-like putative metalloenzymes"/>
    <property type="match status" value="1"/>
</dbReference>
<comment type="similarity">
    <text evidence="1">Belongs to the DinB family.</text>
</comment>
<dbReference type="RefSeq" id="WP_345464304.1">
    <property type="nucleotide sequence ID" value="NZ_BAABRP010000006.1"/>
</dbReference>
<keyword evidence="4" id="KW-1185">Reference proteome</keyword>
<dbReference type="Proteomes" id="UP001401887">
    <property type="component" value="Unassembled WGS sequence"/>
</dbReference>
<dbReference type="Gene3D" id="1.20.120.450">
    <property type="entry name" value="dinb family like domain"/>
    <property type="match status" value="1"/>
</dbReference>
<evidence type="ECO:0000256" key="2">
    <source>
        <dbReference type="ARBA" id="ARBA00022723"/>
    </source>
</evidence>
<dbReference type="PANTHER" id="PTHR37302:SF1">
    <property type="entry name" value="PROTEIN DINB"/>
    <property type="match status" value="1"/>
</dbReference>
<gene>
    <name evidence="3" type="ORF">Dcar01_01861</name>
</gene>
<dbReference type="InterPro" id="IPR034660">
    <property type="entry name" value="DinB/YfiT-like"/>
</dbReference>
<keyword evidence="2" id="KW-0479">Metal-binding</keyword>
<dbReference type="InterPro" id="IPR007837">
    <property type="entry name" value="DinB"/>
</dbReference>
<comment type="caution">
    <text evidence="3">The sequence shown here is derived from an EMBL/GenBank/DDBJ whole genome shotgun (WGS) entry which is preliminary data.</text>
</comment>
<reference evidence="3 4" key="1">
    <citation type="submission" date="2024-02" db="EMBL/GenBank/DDBJ databases">
        <title>Deinococcus carri NBRC 110142.</title>
        <authorList>
            <person name="Ichikawa N."/>
            <person name="Katano-Makiyama Y."/>
            <person name="Hidaka K."/>
        </authorList>
    </citation>
    <scope>NUCLEOTIDE SEQUENCE [LARGE SCALE GENOMIC DNA]</scope>
    <source>
        <strain evidence="3 4">NBRC 110142</strain>
    </source>
</reference>
<protein>
    <recommendedName>
        <fullName evidence="5">Damage-inducible protein DinB</fullName>
    </recommendedName>
</protein>
<evidence type="ECO:0008006" key="5">
    <source>
        <dbReference type="Google" id="ProtNLM"/>
    </source>
</evidence>
<proteinExistence type="inferred from homology"/>
<sequence length="161" mass="17176">MNPEMSAALSTAIEANSRVNDALCAHLTPEMMRAVTPGGGMTVAQHLAHMAGVTQEWLSQLDEGAASPLPVLYEGHLWSTFTAQEDPARAAAVLREVWAAALHTATNAEGTGQLSHPSTAQFLLHMLTHDAHHRGQVLLALKCGSFPLPDEDALWGPLRGE</sequence>
<dbReference type="PANTHER" id="PTHR37302">
    <property type="entry name" value="SLR1116 PROTEIN"/>
    <property type="match status" value="1"/>
</dbReference>